<dbReference type="InParanoid" id="E3NP81"/>
<dbReference type="SUPFAM" id="SSF56436">
    <property type="entry name" value="C-type lectin-like"/>
    <property type="match status" value="2"/>
</dbReference>
<dbReference type="Proteomes" id="UP000008281">
    <property type="component" value="Unassembled WGS sequence"/>
</dbReference>
<dbReference type="Gene3D" id="3.10.100.10">
    <property type="entry name" value="Mannose-Binding Protein A, subunit A"/>
    <property type="match status" value="2"/>
</dbReference>
<feature type="region of interest" description="Disordered" evidence="1">
    <location>
        <begin position="101"/>
        <end position="134"/>
    </location>
</feature>
<dbReference type="SMART" id="SM00034">
    <property type="entry name" value="CLECT"/>
    <property type="match status" value="2"/>
</dbReference>
<feature type="transmembrane region" description="Helical" evidence="2">
    <location>
        <begin position="74"/>
        <end position="93"/>
    </location>
</feature>
<feature type="transmembrane region" description="Helical" evidence="2">
    <location>
        <begin position="20"/>
        <end position="40"/>
    </location>
</feature>
<dbReference type="eggNOG" id="KOG4297">
    <property type="taxonomic scope" value="Eukaryota"/>
</dbReference>
<name>E3NP81_CAERE</name>
<evidence type="ECO:0000256" key="1">
    <source>
        <dbReference type="SAM" id="MobiDB-lite"/>
    </source>
</evidence>
<keyword evidence="2" id="KW-0472">Membrane</keyword>
<gene>
    <name evidence="4" type="ORF">CRE_24308</name>
</gene>
<dbReference type="InterPro" id="IPR016187">
    <property type="entry name" value="CTDL_fold"/>
</dbReference>
<proteinExistence type="predicted"/>
<feature type="compositionally biased region" description="Basic residues" evidence="1">
    <location>
        <begin position="107"/>
        <end position="120"/>
    </location>
</feature>
<dbReference type="HOGENOM" id="CLU_694912_0_0_1"/>
<keyword evidence="5" id="KW-1185">Reference proteome</keyword>
<dbReference type="InterPro" id="IPR001304">
    <property type="entry name" value="C-type_lectin-like"/>
</dbReference>
<organism evidence="5">
    <name type="scientific">Caenorhabditis remanei</name>
    <name type="common">Caenorhabditis vulgaris</name>
    <dbReference type="NCBI Taxonomy" id="31234"/>
    <lineage>
        <taxon>Eukaryota</taxon>
        <taxon>Metazoa</taxon>
        <taxon>Ecdysozoa</taxon>
        <taxon>Nematoda</taxon>
        <taxon>Chromadorea</taxon>
        <taxon>Rhabditida</taxon>
        <taxon>Rhabditina</taxon>
        <taxon>Rhabditomorpha</taxon>
        <taxon>Rhabditoidea</taxon>
        <taxon>Rhabditidae</taxon>
        <taxon>Peloderinae</taxon>
        <taxon>Caenorhabditis</taxon>
    </lineage>
</organism>
<dbReference type="PROSITE" id="PS50041">
    <property type="entry name" value="C_TYPE_LECTIN_2"/>
    <property type="match status" value="2"/>
</dbReference>
<dbReference type="OMA" id="IQRTAAC"/>
<evidence type="ECO:0000259" key="3">
    <source>
        <dbReference type="PROSITE" id="PS50041"/>
    </source>
</evidence>
<feature type="domain" description="C-type lectin" evidence="3">
    <location>
        <begin position="144"/>
        <end position="260"/>
    </location>
</feature>
<dbReference type="EMBL" id="DS269323">
    <property type="protein sequence ID" value="EFP12304.1"/>
    <property type="molecule type" value="Genomic_DNA"/>
</dbReference>
<reference evidence="4" key="1">
    <citation type="submission" date="2007-07" db="EMBL/GenBank/DDBJ databases">
        <title>PCAP assembly of the Caenorhabditis remanei genome.</title>
        <authorList>
            <consortium name="The Caenorhabditis remanei Sequencing Consortium"/>
            <person name="Wilson R.K."/>
        </authorList>
    </citation>
    <scope>NUCLEOTIDE SEQUENCE [LARGE SCALE GENOMIC DNA]</scope>
    <source>
        <strain evidence="4">PB4641</strain>
    </source>
</reference>
<dbReference type="InterPro" id="IPR016186">
    <property type="entry name" value="C-type_lectin-like/link_sf"/>
</dbReference>
<keyword evidence="2" id="KW-1133">Transmembrane helix</keyword>
<dbReference type="PANTHER" id="PTHR47517:SF1">
    <property type="entry name" value="C-TYPE LECTIN DOMAIN-CONTAINING PROTEIN"/>
    <property type="match status" value="1"/>
</dbReference>
<dbReference type="STRING" id="31234.E3NP81"/>
<accession>E3NP81</accession>
<evidence type="ECO:0000313" key="5">
    <source>
        <dbReference type="Proteomes" id="UP000008281"/>
    </source>
</evidence>
<evidence type="ECO:0000256" key="2">
    <source>
        <dbReference type="SAM" id="Phobius"/>
    </source>
</evidence>
<dbReference type="AlphaFoldDB" id="E3NP81"/>
<sequence length="468" mass="52492">MIVKPPTQHYGQYKLKPIKSFAQFPSGFIFVSSVGTLHLVQNVFDTQNSKILYSIFIYKTHYVAHFRTMIHFKLLGATLLLASFFCLTMAGNFDDSSCESSEEYGGGKHKHRHHKHRPKPPRPPPRPPARPKCEQGWYTSYRPQGIWCLRVGIGKLDYHQSQAQCKTYGGVLSGLQNNFERQLIANETVRQLLPTGVTIAGVWLGASKVPGTNTFKWNDGHTTGTGGMFYGPGQPDNAKGDPRGPQNCLQLIVMTPAYWSHPDKWVPFVRLIDDYWCHMTHDPPQRLYACGKPHRPRATCEDGWLTSYRPQGLWCLKIGIGKLDYNQSQAQCETQGGVLSGIQNDLERQLIANETIRQLIPIGVTIAGVWLGASKVPGTNTFQWNDGHTTGTGGMFFGPGQPDNALRDPRGPQNCLQLIVMTPAFYSRPDKWITFPQLIDDYWCHMTHDPPQRLYACGKPGPVDNIVG</sequence>
<dbReference type="CDD" id="cd00037">
    <property type="entry name" value="CLECT"/>
    <property type="match status" value="2"/>
</dbReference>
<keyword evidence="2" id="KW-0812">Transmembrane</keyword>
<feature type="compositionally biased region" description="Pro residues" evidence="1">
    <location>
        <begin position="121"/>
        <end position="130"/>
    </location>
</feature>
<protein>
    <recommendedName>
        <fullName evidence="3">C-type lectin domain-containing protein</fullName>
    </recommendedName>
</protein>
<feature type="domain" description="C-type lectin" evidence="3">
    <location>
        <begin position="311"/>
        <end position="432"/>
    </location>
</feature>
<evidence type="ECO:0000313" key="4">
    <source>
        <dbReference type="EMBL" id="EFP12304.1"/>
    </source>
</evidence>
<dbReference type="FunCoup" id="E3NP81">
    <property type="interactions" value="425"/>
</dbReference>
<dbReference type="PANTHER" id="PTHR47517">
    <property type="entry name" value="C-TYPE LECTIN-RELATED"/>
    <property type="match status" value="1"/>
</dbReference>